<organism evidence="3 4">
    <name type="scientific">Adiantum capillus-veneris</name>
    <name type="common">Maidenhair fern</name>
    <dbReference type="NCBI Taxonomy" id="13818"/>
    <lineage>
        <taxon>Eukaryota</taxon>
        <taxon>Viridiplantae</taxon>
        <taxon>Streptophyta</taxon>
        <taxon>Embryophyta</taxon>
        <taxon>Tracheophyta</taxon>
        <taxon>Polypodiopsida</taxon>
        <taxon>Polypodiidae</taxon>
        <taxon>Polypodiales</taxon>
        <taxon>Pteridineae</taxon>
        <taxon>Pteridaceae</taxon>
        <taxon>Vittarioideae</taxon>
        <taxon>Adiantum</taxon>
    </lineage>
</organism>
<dbReference type="PANTHER" id="PTHR42695">
    <property type="entry name" value="GLUTAMINE AMIDOTRANSFERASE YLR126C-RELATED"/>
    <property type="match status" value="1"/>
</dbReference>
<protein>
    <recommendedName>
        <fullName evidence="2">Glutamine amidotransferase domain-containing protein</fullName>
    </recommendedName>
</protein>
<dbReference type="InterPro" id="IPR029062">
    <property type="entry name" value="Class_I_gatase-like"/>
</dbReference>
<evidence type="ECO:0000313" key="3">
    <source>
        <dbReference type="EMBL" id="KAI5060357.1"/>
    </source>
</evidence>
<dbReference type="SUPFAM" id="SSF52317">
    <property type="entry name" value="Class I glutamine amidotransferase-like"/>
    <property type="match status" value="1"/>
</dbReference>
<dbReference type="InterPro" id="IPR017926">
    <property type="entry name" value="GATASE"/>
</dbReference>
<dbReference type="Gene3D" id="3.40.50.880">
    <property type="match status" value="1"/>
</dbReference>
<name>A0A9D4U3A6_ADICA</name>
<gene>
    <name evidence="3" type="ORF">GOP47_0024777</name>
</gene>
<dbReference type="CDD" id="cd01741">
    <property type="entry name" value="GATase1_1"/>
    <property type="match status" value="1"/>
</dbReference>
<reference evidence="3" key="1">
    <citation type="submission" date="2021-01" db="EMBL/GenBank/DDBJ databases">
        <title>Adiantum capillus-veneris genome.</title>
        <authorList>
            <person name="Fang Y."/>
            <person name="Liao Q."/>
        </authorList>
    </citation>
    <scope>NUCLEOTIDE SEQUENCE</scope>
    <source>
        <strain evidence="3">H3</strain>
        <tissue evidence="3">Leaf</tissue>
    </source>
</reference>
<evidence type="ECO:0000259" key="2">
    <source>
        <dbReference type="Pfam" id="PF00117"/>
    </source>
</evidence>
<dbReference type="GO" id="GO:0005829">
    <property type="term" value="C:cytosol"/>
    <property type="evidence" value="ECO:0007669"/>
    <property type="project" value="TreeGrafter"/>
</dbReference>
<dbReference type="OrthoDB" id="92161at2759"/>
<sequence>MAAHHEPHPSRFAVFLTGHASPFCISNYGGYGQMMVDLLRDDPSETWDILPIVDGFQPSLQQLDTYQGFVITGSKHDAHGNEPWILSLCDMLRHLHTQRKKILGICFGHQILSRALGGKTGRAPVGWELGEREVHLCLEAFAKRAYGRALPSKLRVIESHQDQVLELPPDAEHLGFSDKTPFEIFGVGDHILGIQGHPEFSMDVVMDIIESRAAMGILSEELAEYSKASITQQNPSQKIWQKLCKDFLRN</sequence>
<dbReference type="Pfam" id="PF00117">
    <property type="entry name" value="GATase"/>
    <property type="match status" value="1"/>
</dbReference>
<keyword evidence="4" id="KW-1185">Reference proteome</keyword>
<proteinExistence type="inferred from homology"/>
<dbReference type="PANTHER" id="PTHR42695:SF5">
    <property type="entry name" value="GLUTAMINE AMIDOTRANSFERASE YLR126C-RELATED"/>
    <property type="match status" value="1"/>
</dbReference>
<dbReference type="EMBL" id="JABFUD020000024">
    <property type="protein sequence ID" value="KAI5060357.1"/>
    <property type="molecule type" value="Genomic_DNA"/>
</dbReference>
<evidence type="ECO:0000256" key="1">
    <source>
        <dbReference type="ARBA" id="ARBA00011083"/>
    </source>
</evidence>
<comment type="similarity">
    <text evidence="1">Belongs to the peptidase C26 family.</text>
</comment>
<feature type="domain" description="Glutamine amidotransferase" evidence="2">
    <location>
        <begin position="89"/>
        <end position="202"/>
    </location>
</feature>
<evidence type="ECO:0000313" key="4">
    <source>
        <dbReference type="Proteomes" id="UP000886520"/>
    </source>
</evidence>
<dbReference type="Proteomes" id="UP000886520">
    <property type="component" value="Chromosome 24"/>
</dbReference>
<comment type="caution">
    <text evidence="3">The sequence shown here is derived from an EMBL/GenBank/DDBJ whole genome shotgun (WGS) entry which is preliminary data.</text>
</comment>
<dbReference type="AlphaFoldDB" id="A0A9D4U3A6"/>
<dbReference type="PROSITE" id="PS51273">
    <property type="entry name" value="GATASE_TYPE_1"/>
    <property type="match status" value="1"/>
</dbReference>
<accession>A0A9D4U3A6</accession>
<dbReference type="InterPro" id="IPR044992">
    <property type="entry name" value="ChyE-like"/>
</dbReference>